<dbReference type="Gene3D" id="1.10.287.70">
    <property type="match status" value="1"/>
</dbReference>
<feature type="transmembrane region" description="Helical" evidence="2">
    <location>
        <begin position="61"/>
        <end position="88"/>
    </location>
</feature>
<keyword evidence="5" id="KW-0406">Ion transport</keyword>
<dbReference type="InterPro" id="IPR013099">
    <property type="entry name" value="K_chnl_dom"/>
</dbReference>
<keyword evidence="2" id="KW-0472">Membrane</keyword>
<evidence type="ECO:0000259" key="4">
    <source>
        <dbReference type="PROSITE" id="PS51202"/>
    </source>
</evidence>
<dbReference type="PANTHER" id="PTHR43833">
    <property type="entry name" value="POTASSIUM CHANNEL PROTEIN 2-RELATED-RELATED"/>
    <property type="match status" value="1"/>
</dbReference>
<keyword evidence="5" id="KW-0407">Ion channel</keyword>
<keyword evidence="2" id="KW-0812">Transmembrane</keyword>
<dbReference type="Pfam" id="PF02254">
    <property type="entry name" value="TrkA_N"/>
    <property type="match status" value="1"/>
</dbReference>
<dbReference type="InterPro" id="IPR050721">
    <property type="entry name" value="Trk_Ktr_HKT_K-transport"/>
</dbReference>
<evidence type="ECO:0000313" key="6">
    <source>
        <dbReference type="Proteomes" id="UP000199568"/>
    </source>
</evidence>
<reference evidence="5 6" key="1">
    <citation type="submission" date="2016-10" db="EMBL/GenBank/DDBJ databases">
        <authorList>
            <person name="de Groot N.N."/>
        </authorList>
    </citation>
    <scope>NUCLEOTIDE SEQUENCE [LARGE SCALE GENOMIC DNA]</scope>
    <source>
        <strain evidence="5 6">DSM 18979</strain>
    </source>
</reference>
<dbReference type="InterPro" id="IPR036721">
    <property type="entry name" value="RCK_C_sf"/>
</dbReference>
<dbReference type="GO" id="GO:0008324">
    <property type="term" value="F:monoatomic cation transmembrane transporter activity"/>
    <property type="evidence" value="ECO:0007669"/>
    <property type="project" value="InterPro"/>
</dbReference>
<keyword evidence="6" id="KW-1185">Reference proteome</keyword>
<protein>
    <submittedName>
        <fullName evidence="5">Voltage-gated potassium channel</fullName>
    </submittedName>
</protein>
<proteinExistence type="predicted"/>
<evidence type="ECO:0000313" key="5">
    <source>
        <dbReference type="EMBL" id="SES85142.1"/>
    </source>
</evidence>
<dbReference type="Pfam" id="PF07885">
    <property type="entry name" value="Ion_trans_2"/>
    <property type="match status" value="1"/>
</dbReference>
<dbReference type="InterPro" id="IPR036291">
    <property type="entry name" value="NAD(P)-bd_dom_sf"/>
</dbReference>
<dbReference type="InterPro" id="IPR006037">
    <property type="entry name" value="RCK_C"/>
</dbReference>
<dbReference type="AlphaFoldDB" id="A0A1H9ZUU8"/>
<dbReference type="PROSITE" id="PS51202">
    <property type="entry name" value="RCK_C"/>
    <property type="match status" value="1"/>
</dbReference>
<accession>A0A1H9ZUU8</accession>
<keyword evidence="2" id="KW-1133">Transmembrane helix</keyword>
<gene>
    <name evidence="5" type="ORF">SAMN05660297_00722</name>
</gene>
<dbReference type="Pfam" id="PF02080">
    <property type="entry name" value="TrkA_C"/>
    <property type="match status" value="1"/>
</dbReference>
<evidence type="ECO:0000256" key="1">
    <source>
        <dbReference type="ARBA" id="ARBA00004651"/>
    </source>
</evidence>
<comment type="subcellular location">
    <subcellularLocation>
        <location evidence="1">Cell membrane</location>
        <topology evidence="1">Multi-pass membrane protein</topology>
    </subcellularLocation>
</comment>
<dbReference type="GO" id="GO:0005886">
    <property type="term" value="C:plasma membrane"/>
    <property type="evidence" value="ECO:0007669"/>
    <property type="project" value="UniProtKB-SubCell"/>
</dbReference>
<dbReference type="Proteomes" id="UP000199568">
    <property type="component" value="Unassembled WGS sequence"/>
</dbReference>
<dbReference type="EMBL" id="FOHU01000002">
    <property type="protein sequence ID" value="SES85142.1"/>
    <property type="molecule type" value="Genomic_DNA"/>
</dbReference>
<keyword evidence="5" id="KW-0813">Transport</keyword>
<sequence length="345" mass="37931">MDIKDKSKIIMILSAFISIIIIGTVGYMLLLQVSFIDALYMTVITISTVGYGEVGEMTASAMLFSIVIIFFGLGTAGYAFTSVVSLFLEGTFKEAWRRKRMEDKIGQLKDHYILCGAGETGQSIIEQFEKSKVPFVVIDKNEKQVAELMAEGVLIVQGDATHEDVLIKCRIHEAKGLITSLPDDAANVFVVLTARELNKNLYIVSRAIERNSRGKLKKAGANNTISPNEIGGRRMAALILRPSVISFLDIITHAGDVVLDLEDVVICEHGEIVGKTLKEAKIPERTGLVVLAIKKHGKKNLMLNPSFDETLNVGDVMIVLGQEKQVHQLREIACDCGERDPLDVL</sequence>
<dbReference type="SUPFAM" id="SSF81324">
    <property type="entry name" value="Voltage-gated potassium channels"/>
    <property type="match status" value="1"/>
</dbReference>
<evidence type="ECO:0000259" key="3">
    <source>
        <dbReference type="PROSITE" id="PS51201"/>
    </source>
</evidence>
<name>A0A1H9ZUU8_9FIRM</name>
<dbReference type="OrthoDB" id="9785285at2"/>
<dbReference type="RefSeq" id="WP_090439453.1">
    <property type="nucleotide sequence ID" value="NZ_FOHU01000002.1"/>
</dbReference>
<dbReference type="Gene3D" id="3.40.50.720">
    <property type="entry name" value="NAD(P)-binding Rossmann-like Domain"/>
    <property type="match status" value="1"/>
</dbReference>
<dbReference type="STRING" id="426128.SAMN05660297_00722"/>
<feature type="transmembrane region" description="Helical" evidence="2">
    <location>
        <begin position="12"/>
        <end position="41"/>
    </location>
</feature>
<organism evidence="5 6">
    <name type="scientific">Natronincola peptidivorans</name>
    <dbReference type="NCBI Taxonomy" id="426128"/>
    <lineage>
        <taxon>Bacteria</taxon>
        <taxon>Bacillati</taxon>
        <taxon>Bacillota</taxon>
        <taxon>Clostridia</taxon>
        <taxon>Peptostreptococcales</taxon>
        <taxon>Natronincolaceae</taxon>
        <taxon>Natronincola</taxon>
    </lineage>
</organism>
<dbReference type="PROSITE" id="PS51201">
    <property type="entry name" value="RCK_N"/>
    <property type="match status" value="1"/>
</dbReference>
<dbReference type="SUPFAM" id="SSF116726">
    <property type="entry name" value="TrkA C-terminal domain-like"/>
    <property type="match status" value="1"/>
</dbReference>
<dbReference type="PANTHER" id="PTHR43833:SF9">
    <property type="entry name" value="POTASSIUM CHANNEL PROTEIN YUGO-RELATED"/>
    <property type="match status" value="1"/>
</dbReference>
<dbReference type="SUPFAM" id="SSF51735">
    <property type="entry name" value="NAD(P)-binding Rossmann-fold domains"/>
    <property type="match status" value="1"/>
</dbReference>
<evidence type="ECO:0000256" key="2">
    <source>
        <dbReference type="SAM" id="Phobius"/>
    </source>
</evidence>
<dbReference type="InterPro" id="IPR003148">
    <property type="entry name" value="RCK_N"/>
</dbReference>
<dbReference type="GO" id="GO:0006813">
    <property type="term" value="P:potassium ion transport"/>
    <property type="evidence" value="ECO:0007669"/>
    <property type="project" value="InterPro"/>
</dbReference>
<dbReference type="Gene3D" id="3.30.70.1450">
    <property type="entry name" value="Regulator of K+ conductance, C-terminal domain"/>
    <property type="match status" value="1"/>
</dbReference>
<feature type="domain" description="RCK N-terminal" evidence="3">
    <location>
        <begin position="109"/>
        <end position="226"/>
    </location>
</feature>
<feature type="domain" description="RCK C-terminal" evidence="4">
    <location>
        <begin position="248"/>
        <end position="335"/>
    </location>
</feature>